<proteinExistence type="predicted"/>
<evidence type="ECO:0000313" key="6">
    <source>
        <dbReference type="Proteomes" id="UP000253303"/>
    </source>
</evidence>
<dbReference type="EMBL" id="QMEY01000003">
    <property type="protein sequence ID" value="RBQ20095.1"/>
    <property type="molecule type" value="Genomic_DNA"/>
</dbReference>
<keyword evidence="2" id="KW-0285">Flavoprotein</keyword>
<protein>
    <submittedName>
        <fullName evidence="5">Oxygenase</fullName>
    </submittedName>
</protein>
<evidence type="ECO:0000256" key="3">
    <source>
        <dbReference type="ARBA" id="ARBA00022827"/>
    </source>
</evidence>
<accession>A0A366M1N9</accession>
<evidence type="ECO:0000256" key="2">
    <source>
        <dbReference type="ARBA" id="ARBA00022630"/>
    </source>
</evidence>
<dbReference type="GO" id="GO:0016709">
    <property type="term" value="F:oxidoreductase activity, acting on paired donors, with incorporation or reduction of molecular oxygen, NAD(P)H as one donor, and incorporation of one atom of oxygen"/>
    <property type="evidence" value="ECO:0007669"/>
    <property type="project" value="UniProtKB-ARBA"/>
</dbReference>
<dbReference type="Gene3D" id="3.30.70.2450">
    <property type="match status" value="1"/>
</dbReference>
<dbReference type="AlphaFoldDB" id="A0A366M1N9"/>
<evidence type="ECO:0000259" key="4">
    <source>
        <dbReference type="Pfam" id="PF01494"/>
    </source>
</evidence>
<dbReference type="SUPFAM" id="SSF51905">
    <property type="entry name" value="FAD/NAD(P)-binding domain"/>
    <property type="match status" value="1"/>
</dbReference>
<name>A0A366M1N9_9ACTN</name>
<dbReference type="Proteomes" id="UP000253303">
    <property type="component" value="Unassembled WGS sequence"/>
</dbReference>
<dbReference type="PANTHER" id="PTHR43004">
    <property type="entry name" value="TRK SYSTEM POTASSIUM UPTAKE PROTEIN"/>
    <property type="match status" value="1"/>
</dbReference>
<keyword evidence="6" id="KW-1185">Reference proteome</keyword>
<feature type="domain" description="FAD-binding" evidence="4">
    <location>
        <begin position="7"/>
        <end position="343"/>
    </location>
</feature>
<organism evidence="5 6">
    <name type="scientific">Spongiactinospora rosea</name>
    <dbReference type="NCBI Taxonomy" id="2248750"/>
    <lineage>
        <taxon>Bacteria</taxon>
        <taxon>Bacillati</taxon>
        <taxon>Actinomycetota</taxon>
        <taxon>Actinomycetes</taxon>
        <taxon>Streptosporangiales</taxon>
        <taxon>Streptosporangiaceae</taxon>
        <taxon>Spongiactinospora</taxon>
    </lineage>
</organism>
<evidence type="ECO:0000313" key="5">
    <source>
        <dbReference type="EMBL" id="RBQ20095.1"/>
    </source>
</evidence>
<dbReference type="PANTHER" id="PTHR43004:SF19">
    <property type="entry name" value="BINDING MONOOXYGENASE, PUTATIVE (JCVI)-RELATED"/>
    <property type="match status" value="1"/>
</dbReference>
<evidence type="ECO:0000256" key="1">
    <source>
        <dbReference type="ARBA" id="ARBA00001974"/>
    </source>
</evidence>
<dbReference type="RefSeq" id="WP_113980300.1">
    <property type="nucleotide sequence ID" value="NZ_QMEY01000003.1"/>
</dbReference>
<dbReference type="Pfam" id="PF01494">
    <property type="entry name" value="FAD_binding_3"/>
    <property type="match status" value="1"/>
</dbReference>
<dbReference type="GO" id="GO:0071949">
    <property type="term" value="F:FAD binding"/>
    <property type="evidence" value="ECO:0007669"/>
    <property type="project" value="InterPro"/>
</dbReference>
<dbReference type="OrthoDB" id="8670884at2"/>
<comment type="caution">
    <text evidence="5">The sequence shown here is derived from an EMBL/GenBank/DDBJ whole genome shotgun (WGS) entry which is preliminary data.</text>
</comment>
<reference evidence="5 6" key="1">
    <citation type="submission" date="2018-06" db="EMBL/GenBank/DDBJ databases">
        <title>Sphaerisporangium craniellae sp. nov., isolated from a marine sponge in the South China Sea.</title>
        <authorList>
            <person name="Li L."/>
        </authorList>
    </citation>
    <scope>NUCLEOTIDE SEQUENCE [LARGE SCALE GENOMIC DNA]</scope>
    <source>
        <strain evidence="5 6">LHW63015</strain>
    </source>
</reference>
<sequence length="544" mass="58740">MRDSGFDVLVVGAGPVGLTAAHELARRGVRVRLVDRATGPATSSRALATHARTMEICHQMGLLTTLMPRGRKVEHFSFHLRGRRLISFDADYAGMPTRHPFSLMVDQVVTEEVLRKGVHDLGVEVEWEVGLESFEQGADGVTAWLRRADGSVEELWVPWLVGADGARSTVRKQLGLRLLGDSTETWLNADVLLDAPLPADGNHLVHTGKGTLLLVPFPEQDKWRIIDTADIDRADEPEFVRARLAAKLAVALGKPVQVSQPSWISVFTVQQRMIEHMRVGRCFVAGDAAHVHSPASGQGMNTGVQDAYNLAWKLADVIKGHCEEALLDSYEAERVPIGATLLRSTRTATALVALRNALAPVLLPVGLGLVRTIHPLKRRLQRKMIRGFCGLALHYTASPLTVPAGDGDDGIAPGHRVGCDAGTERVSAGWRELYEELTDTRWKLLAAPADAVQSETVESAARAYGSAVSTRAVTDASAPEATAAGEARAGNAVPLADPGGHLRAGLGLRPGRFVLIRPDGYLVAKGELADLPRTLDRVHLVEQQ</sequence>
<dbReference type="InterPro" id="IPR002938">
    <property type="entry name" value="FAD-bd"/>
</dbReference>
<dbReference type="InterPro" id="IPR050641">
    <property type="entry name" value="RIFMO-like"/>
</dbReference>
<dbReference type="InterPro" id="IPR036188">
    <property type="entry name" value="FAD/NAD-bd_sf"/>
</dbReference>
<dbReference type="Gene3D" id="3.40.30.120">
    <property type="match status" value="1"/>
</dbReference>
<dbReference type="PRINTS" id="PR00420">
    <property type="entry name" value="RNGMNOXGNASE"/>
</dbReference>
<keyword evidence="3" id="KW-0274">FAD</keyword>
<gene>
    <name evidence="5" type="ORF">DP939_09735</name>
</gene>
<comment type="cofactor">
    <cofactor evidence="1">
        <name>FAD</name>
        <dbReference type="ChEBI" id="CHEBI:57692"/>
    </cofactor>
</comment>
<dbReference type="Gene3D" id="3.50.50.60">
    <property type="entry name" value="FAD/NAD(P)-binding domain"/>
    <property type="match status" value="1"/>
</dbReference>